<dbReference type="GeneID" id="82157258"/>
<feature type="transmembrane region" description="Helical" evidence="1">
    <location>
        <begin position="84"/>
        <end position="103"/>
    </location>
</feature>
<keyword evidence="1" id="KW-0472">Membrane</keyword>
<comment type="caution">
    <text evidence="2">The sequence shown here is derived from an EMBL/GenBank/DDBJ whole genome shotgun (WGS) entry which is preliminary data.</text>
</comment>
<sequence>MIQRIQTVYMALAVVFTVVCLCLPIGVFCADGLTVIREYNLFLADDSAAHSYDTWPMFAVLVPSAALGIYSIFVYVNRRVQARFCMFNVLLLIGWYVLYAVYSRMFGVGEGTVDFQPTVYAAFPCVALIFYVMARRAIMADEALVRAADRIR</sequence>
<feature type="transmembrane region" description="Helical" evidence="1">
    <location>
        <begin position="54"/>
        <end position="77"/>
    </location>
</feature>
<dbReference type="Pfam" id="PF14126">
    <property type="entry name" value="DUF4293"/>
    <property type="match status" value="1"/>
</dbReference>
<dbReference type="RefSeq" id="WP_172175298.1">
    <property type="nucleotide sequence ID" value="NZ_CASGIA010000009.1"/>
</dbReference>
<evidence type="ECO:0000313" key="3">
    <source>
        <dbReference type="Proteomes" id="UP001193734"/>
    </source>
</evidence>
<dbReference type="EMBL" id="JABKKE010000007">
    <property type="protein sequence ID" value="NPE13830.1"/>
    <property type="molecule type" value="Genomic_DNA"/>
</dbReference>
<organism evidence="2 3">
    <name type="scientific">Xylanibacter rodentium</name>
    <dbReference type="NCBI Taxonomy" id="2736289"/>
    <lineage>
        <taxon>Bacteria</taxon>
        <taxon>Pseudomonadati</taxon>
        <taxon>Bacteroidota</taxon>
        <taxon>Bacteroidia</taxon>
        <taxon>Bacteroidales</taxon>
        <taxon>Prevotellaceae</taxon>
        <taxon>Xylanibacter</taxon>
    </lineage>
</organism>
<keyword evidence="1" id="KW-0812">Transmembrane</keyword>
<proteinExistence type="predicted"/>
<name>A0ABX2ATX7_9BACT</name>
<dbReference type="InterPro" id="IPR025635">
    <property type="entry name" value="DUF4293"/>
</dbReference>
<accession>A0ABX2ATX7</accession>
<reference evidence="2 3" key="1">
    <citation type="submission" date="2020-05" db="EMBL/GenBank/DDBJ databases">
        <title>Distinct polysaccharide utilization as determinants for interspecies competition between intestinal Prevotella spp.</title>
        <authorList>
            <person name="Galvez E.J.C."/>
            <person name="Iljazovic A."/>
            <person name="Strowig T."/>
        </authorList>
    </citation>
    <scope>NUCLEOTIDE SEQUENCE [LARGE SCALE GENOMIC DNA]</scope>
    <source>
        <strain evidence="2 3">PROD</strain>
    </source>
</reference>
<gene>
    <name evidence="2" type="ORF">HPS55_05720</name>
</gene>
<keyword evidence="3" id="KW-1185">Reference proteome</keyword>
<protein>
    <submittedName>
        <fullName evidence="2">DUF4293 domain-containing protein</fullName>
    </submittedName>
</protein>
<evidence type="ECO:0000256" key="1">
    <source>
        <dbReference type="SAM" id="Phobius"/>
    </source>
</evidence>
<feature type="transmembrane region" description="Helical" evidence="1">
    <location>
        <begin position="115"/>
        <end position="134"/>
    </location>
</feature>
<keyword evidence="1" id="KW-1133">Transmembrane helix</keyword>
<evidence type="ECO:0000313" key="2">
    <source>
        <dbReference type="EMBL" id="NPE13830.1"/>
    </source>
</evidence>
<dbReference type="Proteomes" id="UP001193734">
    <property type="component" value="Unassembled WGS sequence"/>
</dbReference>